<evidence type="ECO:0000256" key="2">
    <source>
        <dbReference type="ARBA" id="ARBA00022614"/>
    </source>
</evidence>
<dbReference type="SUPFAM" id="SSF52058">
    <property type="entry name" value="L domain-like"/>
    <property type="match status" value="4"/>
</dbReference>
<keyword evidence="8 14" id="KW-0675">Receptor</keyword>
<keyword evidence="4" id="KW-0732">Signal</keyword>
<evidence type="ECO:0000256" key="8">
    <source>
        <dbReference type="ARBA" id="ARBA00023170"/>
    </source>
</evidence>
<feature type="domain" description="Protein kinase" evidence="13">
    <location>
        <begin position="1165"/>
        <end position="1404"/>
    </location>
</feature>
<dbReference type="GO" id="GO:0005524">
    <property type="term" value="F:ATP binding"/>
    <property type="evidence" value="ECO:0007669"/>
    <property type="project" value="UniProtKB-UniRule"/>
</dbReference>
<keyword evidence="14" id="KW-0418">Kinase</keyword>
<dbReference type="GO" id="GO:0016020">
    <property type="term" value="C:membrane"/>
    <property type="evidence" value="ECO:0007669"/>
    <property type="project" value="UniProtKB-SubCell"/>
</dbReference>
<dbReference type="OrthoDB" id="4062651at2759"/>
<keyword evidence="6 12" id="KW-1133">Transmembrane helix</keyword>
<keyword evidence="7 12" id="KW-0472">Membrane</keyword>
<evidence type="ECO:0000256" key="3">
    <source>
        <dbReference type="ARBA" id="ARBA00022692"/>
    </source>
</evidence>
<dbReference type="SMART" id="SM00369">
    <property type="entry name" value="LRR_TYP"/>
    <property type="match status" value="11"/>
</dbReference>
<evidence type="ECO:0000256" key="5">
    <source>
        <dbReference type="ARBA" id="ARBA00022737"/>
    </source>
</evidence>
<gene>
    <name evidence="14" type="ORF">PROFUN_04430</name>
</gene>
<dbReference type="InterPro" id="IPR003591">
    <property type="entry name" value="Leu-rich_rpt_typical-subtyp"/>
</dbReference>
<keyword evidence="3 12" id="KW-0812">Transmembrane</keyword>
<dbReference type="PROSITE" id="PS00107">
    <property type="entry name" value="PROTEIN_KINASE_ATP"/>
    <property type="match status" value="1"/>
</dbReference>
<dbReference type="InterPro" id="IPR001611">
    <property type="entry name" value="Leu-rich_rpt"/>
</dbReference>
<dbReference type="InParanoid" id="A0A2P6NVK7"/>
<evidence type="ECO:0000256" key="1">
    <source>
        <dbReference type="ARBA" id="ARBA00004167"/>
    </source>
</evidence>
<feature type="transmembrane region" description="Helical" evidence="12">
    <location>
        <begin position="1107"/>
        <end position="1129"/>
    </location>
</feature>
<dbReference type="CDD" id="cd13999">
    <property type="entry name" value="STKc_MAP3K-like"/>
    <property type="match status" value="1"/>
</dbReference>
<dbReference type="InterPro" id="IPR011009">
    <property type="entry name" value="Kinase-like_dom_sf"/>
</dbReference>
<evidence type="ECO:0000313" key="15">
    <source>
        <dbReference type="Proteomes" id="UP000241769"/>
    </source>
</evidence>
<dbReference type="PRINTS" id="PR00109">
    <property type="entry name" value="TYRKINASE"/>
</dbReference>
<dbReference type="InterPro" id="IPR008266">
    <property type="entry name" value="Tyr_kinase_AS"/>
</dbReference>
<accession>A0A2P6NVK7</accession>
<evidence type="ECO:0000256" key="10">
    <source>
        <dbReference type="PROSITE-ProRule" id="PRU10141"/>
    </source>
</evidence>
<feature type="binding site" evidence="10">
    <location>
        <position position="1192"/>
    </location>
    <ligand>
        <name>ATP</name>
        <dbReference type="ChEBI" id="CHEBI:30616"/>
    </ligand>
</feature>
<evidence type="ECO:0000256" key="6">
    <source>
        <dbReference type="ARBA" id="ARBA00022989"/>
    </source>
</evidence>
<dbReference type="Gene3D" id="3.80.10.10">
    <property type="entry name" value="Ribonuclease Inhibitor"/>
    <property type="match status" value="8"/>
</dbReference>
<proteinExistence type="predicted"/>
<dbReference type="PANTHER" id="PTHR27000">
    <property type="entry name" value="LEUCINE-RICH REPEAT RECEPTOR-LIKE PROTEIN KINASE FAMILY PROTEIN-RELATED"/>
    <property type="match status" value="1"/>
</dbReference>
<keyword evidence="9" id="KW-0325">Glycoprotein</keyword>
<protein>
    <submittedName>
        <fullName evidence="14">LRR receptor-like serine/threonine-protein kinase GSO1-like</fullName>
    </submittedName>
</protein>
<evidence type="ECO:0000259" key="13">
    <source>
        <dbReference type="PROSITE" id="PS50011"/>
    </source>
</evidence>
<evidence type="ECO:0000256" key="12">
    <source>
        <dbReference type="SAM" id="Phobius"/>
    </source>
</evidence>
<evidence type="ECO:0000256" key="4">
    <source>
        <dbReference type="ARBA" id="ARBA00022729"/>
    </source>
</evidence>
<dbReference type="InterPro" id="IPR001245">
    <property type="entry name" value="Ser-Thr/Tyr_kinase_cat_dom"/>
</dbReference>
<dbReference type="InterPro" id="IPR017441">
    <property type="entry name" value="Protein_kinase_ATP_BS"/>
</dbReference>
<feature type="region of interest" description="Disordered" evidence="11">
    <location>
        <begin position="1416"/>
        <end position="1435"/>
    </location>
</feature>
<dbReference type="PANTHER" id="PTHR27000:SF775">
    <property type="entry name" value="PLANT INTRACELLULAR RAS-GROUP-RELATED LRR PROTEIN 3"/>
    <property type="match status" value="1"/>
</dbReference>
<keyword evidence="15" id="KW-1185">Reference proteome</keyword>
<dbReference type="PROSITE" id="PS50011">
    <property type="entry name" value="PROTEIN_KINASE_DOM"/>
    <property type="match status" value="1"/>
</dbReference>
<dbReference type="GO" id="GO:0004713">
    <property type="term" value="F:protein tyrosine kinase activity"/>
    <property type="evidence" value="ECO:0007669"/>
    <property type="project" value="InterPro"/>
</dbReference>
<reference evidence="14 15" key="1">
    <citation type="journal article" date="2018" name="Genome Biol. Evol.">
        <title>Multiple Roots of Fruiting Body Formation in Amoebozoa.</title>
        <authorList>
            <person name="Hillmann F."/>
            <person name="Forbes G."/>
            <person name="Novohradska S."/>
            <person name="Ferling I."/>
            <person name="Riege K."/>
            <person name="Groth M."/>
            <person name="Westermann M."/>
            <person name="Marz M."/>
            <person name="Spaller T."/>
            <person name="Winckler T."/>
            <person name="Schaap P."/>
            <person name="Glockner G."/>
        </authorList>
    </citation>
    <scope>NUCLEOTIDE SEQUENCE [LARGE SCALE GENOMIC DNA]</scope>
    <source>
        <strain evidence="14 15">Jena</strain>
    </source>
</reference>
<dbReference type="InterPro" id="IPR020635">
    <property type="entry name" value="Tyr_kinase_cat_dom"/>
</dbReference>
<dbReference type="SMART" id="SM00219">
    <property type="entry name" value="TyrKc"/>
    <property type="match status" value="1"/>
</dbReference>
<sequence>MQYWLVVVVKRCLSKTEEIYENSIAQLEVTLMVMPELTGIGATWYNSTGWKNGSDHCTFFGITCDSQRRIVGLELPNNNLKGALPRKIWASLPDLEKVNLADNLLRDRIHSGLLTLQNLKHLQLNNNSFSELGSTTPPPLQLEYINLMDNQLQSFDQLTRQICKMTKLKALFLSNSPTALSINQCINGLVDLTHLVLRNMSIEGVVPQITMSKLRVLDMSHNLLQGEIPQDIFLRCTELEEVYIQYNLFTGGFPSFGLYPSLLHLDASHNQFTSMPSNFSGAYNIESICFHSNEIYGWLTEELFSNLDNLTKICMGDNHFNGSLPSFRQLKSLKTLSASANSFTGEIPPLPLSLVELHLFENQLNGTLSSLSYLPLLEIIDLSFNLLEGNITQELMDLPSISQIDLTSNLLRGDIIPPSINSSIQVLLLGQNQFSGIIPTMENLTSLNHLDVSYNALVGHLPNMPRNLKKFIASANLFEGDASNCTTLPHLTEMEHLDLSFNHITGQIMHYLKDWNNLTVLNLRNNGFYDEFPAINPLTSKLKEIHLDNCNFSGYFNWTNLKSLTSLTLSNNNFNGSISSRAPINLTELDLSNNYFEGETKFLPHLPNLVSMDLSLNQFSGQIFAQDHLRPRSESLTYLNIRGNNFSGALFPNLPSSIVLLDACYNQFSEHAVPTKNKLKSAMTWPLMLQCYVANNDLGGNLLSLFSEARFPKLIDLNLSNNTLRGPLPPTLSQLTQLNSLVLDYNELEGEIPSFFNRMTQLRNLSLSHNGLWASNLSMFTTMAQLEVLNLSHNHIHSEIPAEINNLKNLMELDLSHNQIHGELPGMMMPKINKLILSHNHLKGNITEMSCDPYVLDLSHNQFNGPVLFLLRLISIQHLDIAHNSFTGELPSLSHQSRLLHVNLSRNELWGELPKLQAFPQLQNKFQGTIPYINTMLELKYLDLSHNNLSDPSITGQPLNITICKMNHNPLVCPMMKSISKLCDATCDRQLNGEGRDDGDDTLRIKIEGDINHFDSQAFLSSTSHSFEIEASRLKIVGLRPGSVIIDLKIEATSKPHEATASRIAQQMFNLSFLPNNPWISTNLTVLSIIYPIPPTQSDRRPLPPGAIAGIVVGTLLLTVIIVLLSFIIRKRRIRRRMTAQKYVIDINNIDFGESKASIVPFAELEDMRLIGAGNFGVVFQAQWRNLNVAVKQIRAEYVTESQLNEFLHEVSILRRLRAHPNVVLLEYCEGGSLYTYLRKDPVDMDVKRHFVRGIALGMLHLHKENIIHRDLAVRNILLTKHLDPKVCDFGLSREVSAPDSASLTSSISGPVKWISPEAIMHKQYSTKSDVFSFGVVIWEILTQSDPWPELTLMECAFVVVTENKRLSLQPYFPPDLQTLMTECWKKEPEERPSFNEICEQVFPEIVERKKTRAAAMTRRHKETKSPERSVTFAGPSNMYVDETLSKLPQSIYCTSNSPPTEELPLMEHYQ</sequence>
<dbReference type="FunFam" id="3.80.10.10:FF:000095">
    <property type="entry name" value="LRR receptor-like serine/threonine-protein kinase GSO1"/>
    <property type="match status" value="1"/>
</dbReference>
<organism evidence="14 15">
    <name type="scientific">Planoprotostelium fungivorum</name>
    <dbReference type="NCBI Taxonomy" id="1890364"/>
    <lineage>
        <taxon>Eukaryota</taxon>
        <taxon>Amoebozoa</taxon>
        <taxon>Evosea</taxon>
        <taxon>Variosea</taxon>
        <taxon>Cavosteliida</taxon>
        <taxon>Cavosteliaceae</taxon>
        <taxon>Planoprotostelium</taxon>
    </lineage>
</organism>
<dbReference type="Pfam" id="PF13855">
    <property type="entry name" value="LRR_8"/>
    <property type="match status" value="1"/>
</dbReference>
<keyword evidence="14" id="KW-0808">Transferase</keyword>
<name>A0A2P6NVK7_9EUKA</name>
<dbReference type="InterPro" id="IPR000719">
    <property type="entry name" value="Prot_kinase_dom"/>
</dbReference>
<keyword evidence="10" id="KW-0547">Nucleotide-binding</keyword>
<evidence type="ECO:0000256" key="7">
    <source>
        <dbReference type="ARBA" id="ARBA00023136"/>
    </source>
</evidence>
<dbReference type="Pfam" id="PF00560">
    <property type="entry name" value="LRR_1"/>
    <property type="match status" value="5"/>
</dbReference>
<dbReference type="Pfam" id="PF07714">
    <property type="entry name" value="PK_Tyr_Ser-Thr"/>
    <property type="match status" value="1"/>
</dbReference>
<evidence type="ECO:0000256" key="9">
    <source>
        <dbReference type="ARBA" id="ARBA00023180"/>
    </source>
</evidence>
<keyword evidence="5" id="KW-0677">Repeat</keyword>
<dbReference type="Gene3D" id="3.30.200.20">
    <property type="entry name" value="Phosphorylase Kinase, domain 1"/>
    <property type="match status" value="1"/>
</dbReference>
<comment type="subcellular location">
    <subcellularLocation>
        <location evidence="1">Membrane</location>
        <topology evidence="1">Single-pass membrane protein</topology>
    </subcellularLocation>
</comment>
<dbReference type="EMBL" id="MDYQ01000015">
    <property type="protein sequence ID" value="PRP88002.1"/>
    <property type="molecule type" value="Genomic_DNA"/>
</dbReference>
<comment type="caution">
    <text evidence="14">The sequence shown here is derived from an EMBL/GenBank/DDBJ whole genome shotgun (WGS) entry which is preliminary data.</text>
</comment>
<dbReference type="SUPFAM" id="SSF56112">
    <property type="entry name" value="Protein kinase-like (PK-like)"/>
    <property type="match status" value="1"/>
</dbReference>
<dbReference type="Proteomes" id="UP000241769">
    <property type="component" value="Unassembled WGS sequence"/>
</dbReference>
<evidence type="ECO:0000256" key="11">
    <source>
        <dbReference type="SAM" id="MobiDB-lite"/>
    </source>
</evidence>
<dbReference type="InterPro" id="IPR032675">
    <property type="entry name" value="LRR_dom_sf"/>
</dbReference>
<keyword evidence="2" id="KW-0433">Leucine-rich repeat</keyword>
<dbReference type="PROSITE" id="PS00109">
    <property type="entry name" value="PROTEIN_KINASE_TYR"/>
    <property type="match status" value="1"/>
</dbReference>
<dbReference type="PROSITE" id="PS51450">
    <property type="entry name" value="LRR"/>
    <property type="match status" value="3"/>
</dbReference>
<evidence type="ECO:0000313" key="14">
    <source>
        <dbReference type="EMBL" id="PRP88002.1"/>
    </source>
</evidence>
<keyword evidence="10" id="KW-0067">ATP-binding</keyword>
<dbReference type="Gene3D" id="1.10.510.10">
    <property type="entry name" value="Transferase(Phosphotransferase) domain 1"/>
    <property type="match status" value="1"/>
</dbReference>